<dbReference type="OrthoDB" id="10449249at2759"/>
<dbReference type="InterPro" id="IPR003959">
    <property type="entry name" value="ATPase_AAA_core"/>
</dbReference>
<dbReference type="InterPro" id="IPR027417">
    <property type="entry name" value="P-loop_NTPase"/>
</dbReference>
<dbReference type="GO" id="GO:0016887">
    <property type="term" value="F:ATP hydrolysis activity"/>
    <property type="evidence" value="ECO:0007669"/>
    <property type="project" value="InterPro"/>
</dbReference>
<dbReference type="GO" id="GO:0005524">
    <property type="term" value="F:ATP binding"/>
    <property type="evidence" value="ECO:0007669"/>
    <property type="project" value="InterPro"/>
</dbReference>
<proteinExistence type="predicted"/>
<dbReference type="AlphaFoldDB" id="A0A9J6CDI7"/>
<feature type="domain" description="ATPase AAA-type core" evidence="1">
    <location>
        <begin position="43"/>
        <end position="179"/>
    </location>
</feature>
<evidence type="ECO:0000313" key="2">
    <source>
        <dbReference type="EMBL" id="KAG5679702.1"/>
    </source>
</evidence>
<dbReference type="EMBL" id="JADBJN010000001">
    <property type="protein sequence ID" value="KAG5679702.1"/>
    <property type="molecule type" value="Genomic_DNA"/>
</dbReference>
<accession>A0A9J6CDI7</accession>
<comment type="caution">
    <text evidence="2">The sequence shown here is derived from an EMBL/GenBank/DDBJ whole genome shotgun (WGS) entry which is preliminary data.</text>
</comment>
<keyword evidence="3" id="KW-1185">Reference proteome</keyword>
<dbReference type="SUPFAM" id="SSF52540">
    <property type="entry name" value="P-loop containing nucleoside triphosphate hydrolases"/>
    <property type="match status" value="1"/>
</dbReference>
<gene>
    <name evidence="2" type="ORF">PVAND_009252</name>
</gene>
<dbReference type="Proteomes" id="UP001107558">
    <property type="component" value="Chromosome 1"/>
</dbReference>
<organism evidence="2 3">
    <name type="scientific">Polypedilum vanderplanki</name>
    <name type="common">Sleeping chironomid midge</name>
    <dbReference type="NCBI Taxonomy" id="319348"/>
    <lineage>
        <taxon>Eukaryota</taxon>
        <taxon>Metazoa</taxon>
        <taxon>Ecdysozoa</taxon>
        <taxon>Arthropoda</taxon>
        <taxon>Hexapoda</taxon>
        <taxon>Insecta</taxon>
        <taxon>Pterygota</taxon>
        <taxon>Neoptera</taxon>
        <taxon>Endopterygota</taxon>
        <taxon>Diptera</taxon>
        <taxon>Nematocera</taxon>
        <taxon>Chironomoidea</taxon>
        <taxon>Chironomidae</taxon>
        <taxon>Chironominae</taxon>
        <taxon>Polypedilum</taxon>
        <taxon>Polypedilum</taxon>
    </lineage>
</organism>
<reference evidence="2" key="1">
    <citation type="submission" date="2021-03" db="EMBL/GenBank/DDBJ databases">
        <title>Chromosome level genome of the anhydrobiotic midge Polypedilum vanderplanki.</title>
        <authorList>
            <person name="Yoshida Y."/>
            <person name="Kikawada T."/>
            <person name="Gusev O."/>
        </authorList>
    </citation>
    <scope>NUCLEOTIDE SEQUENCE</scope>
    <source>
        <strain evidence="2">NIAS01</strain>
        <tissue evidence="2">Whole body or cell culture</tissue>
    </source>
</reference>
<dbReference type="Gene3D" id="3.40.50.300">
    <property type="entry name" value="P-loop containing nucleotide triphosphate hydrolases"/>
    <property type="match status" value="1"/>
</dbReference>
<sequence length="232" mass="26985">MAHVLIERFEYATLKNHLENSFEQQYWAKDTVAKAISSKFKNEISNLILIGPKGCGKKEMIETISKFLHVPLVVIQDAHQLRSQSFDKYISMKLLENSSYDVEKAASGIVMLSNVNHFNVDLQRFLVKLMSEKMSLKLRDLLNERCTAELYDEKFEFQNIMFIATIDCDIEGKISRRYINDIIDTRYCRENVVTSADLVKMNVCQELSEVFNFIAPFHARYHQLLKTPLCQI</sequence>
<name>A0A9J6CDI7_POLVA</name>
<protein>
    <recommendedName>
        <fullName evidence="1">ATPase AAA-type core domain-containing protein</fullName>
    </recommendedName>
</protein>
<evidence type="ECO:0000259" key="1">
    <source>
        <dbReference type="Pfam" id="PF07724"/>
    </source>
</evidence>
<dbReference type="Pfam" id="PF07724">
    <property type="entry name" value="AAA_2"/>
    <property type="match status" value="1"/>
</dbReference>
<evidence type="ECO:0000313" key="3">
    <source>
        <dbReference type="Proteomes" id="UP001107558"/>
    </source>
</evidence>